<dbReference type="SMART" id="SM00256">
    <property type="entry name" value="FBOX"/>
    <property type="match status" value="1"/>
</dbReference>
<dbReference type="SUPFAM" id="SSF81383">
    <property type="entry name" value="F-box domain"/>
    <property type="match status" value="1"/>
</dbReference>
<evidence type="ECO:0000313" key="2">
    <source>
        <dbReference type="EMBL" id="KAH6889327.1"/>
    </source>
</evidence>
<dbReference type="AlphaFoldDB" id="A0A9P9ALT0"/>
<name>A0A9P9ALT0_9HYPO</name>
<evidence type="ECO:0000313" key="3">
    <source>
        <dbReference type="Proteomes" id="UP000777438"/>
    </source>
</evidence>
<dbReference type="Proteomes" id="UP000777438">
    <property type="component" value="Unassembled WGS sequence"/>
</dbReference>
<dbReference type="InterPro" id="IPR001810">
    <property type="entry name" value="F-box_dom"/>
</dbReference>
<reference evidence="2 3" key="1">
    <citation type="journal article" date="2021" name="Nat. Commun.">
        <title>Genetic determinants of endophytism in the Arabidopsis root mycobiome.</title>
        <authorList>
            <person name="Mesny F."/>
            <person name="Miyauchi S."/>
            <person name="Thiergart T."/>
            <person name="Pickel B."/>
            <person name="Atanasova L."/>
            <person name="Karlsson M."/>
            <person name="Huettel B."/>
            <person name="Barry K.W."/>
            <person name="Haridas S."/>
            <person name="Chen C."/>
            <person name="Bauer D."/>
            <person name="Andreopoulos W."/>
            <person name="Pangilinan J."/>
            <person name="LaButti K."/>
            <person name="Riley R."/>
            <person name="Lipzen A."/>
            <person name="Clum A."/>
            <person name="Drula E."/>
            <person name="Henrissat B."/>
            <person name="Kohler A."/>
            <person name="Grigoriev I.V."/>
            <person name="Martin F.M."/>
            <person name="Hacquard S."/>
        </authorList>
    </citation>
    <scope>NUCLEOTIDE SEQUENCE [LARGE SCALE GENOMIC DNA]</scope>
    <source>
        <strain evidence="2 3">MPI-CAGE-CH-0241</strain>
    </source>
</reference>
<dbReference type="Pfam" id="PF12937">
    <property type="entry name" value="F-box-like"/>
    <property type="match status" value="1"/>
</dbReference>
<dbReference type="EMBL" id="JAGPYM010000011">
    <property type="protein sequence ID" value="KAH6889327.1"/>
    <property type="molecule type" value="Genomic_DNA"/>
</dbReference>
<feature type="domain" description="F-box" evidence="1">
    <location>
        <begin position="38"/>
        <end position="85"/>
    </location>
</feature>
<dbReference type="PROSITE" id="PS50181">
    <property type="entry name" value="FBOX"/>
    <property type="match status" value="1"/>
</dbReference>
<organism evidence="2 3">
    <name type="scientific">Thelonectria olida</name>
    <dbReference type="NCBI Taxonomy" id="1576542"/>
    <lineage>
        <taxon>Eukaryota</taxon>
        <taxon>Fungi</taxon>
        <taxon>Dikarya</taxon>
        <taxon>Ascomycota</taxon>
        <taxon>Pezizomycotina</taxon>
        <taxon>Sordariomycetes</taxon>
        <taxon>Hypocreomycetidae</taxon>
        <taxon>Hypocreales</taxon>
        <taxon>Nectriaceae</taxon>
        <taxon>Thelonectria</taxon>
    </lineage>
</organism>
<keyword evidence="3" id="KW-1185">Reference proteome</keyword>
<accession>A0A9P9ALT0</accession>
<evidence type="ECO:0000259" key="1">
    <source>
        <dbReference type="PROSITE" id="PS50181"/>
    </source>
</evidence>
<protein>
    <recommendedName>
        <fullName evidence="1">F-box domain-containing protein</fullName>
    </recommendedName>
</protein>
<sequence>MANPMDLAFILSGGGCGPHQETPIRHDEPPDPARYNGGIVLTQLPIEVLHQIFKWLPIIDVLEIPRACSYLRAAFKHHPTFYRDVYLQHLDTPRKLTLDWEREVRRLARFEVACLQRNSARELNHLFVYNIITHLLHNATPNNSPVPEEQCHAPSRNLDLLQRLFKLDPTAIAFMQQSTLFTRARDASIWSVHDAPSRDIDPSATMKQQSAKLHVLYGRPIFSSGRMRSARTYPYACSKVFDMRRYTHETRWGPYLVDGSGHVDWEMLEAIMVVVGFNFPSNWRGVSHGMWNTLFQGAWPNSSRFIRSCLDSSSLEARDPYGVTGRWKRTFAFIDYGAYREFNFMADLDRDPIEDEEDRPVLEPKPRMALDVPGHFRHCDMCLRVRSIDPPGAKDGQDLPVVSFDGRIEGGNVINSAEPFSDVFFRGTVRLTRENEVRWTTGIIPDGQVRWRSEGIQVGGVRSARGVVGTWFPSNYEIRDPCGPMLYWKISGSPD</sequence>
<dbReference type="InterPro" id="IPR036047">
    <property type="entry name" value="F-box-like_dom_sf"/>
</dbReference>
<comment type="caution">
    <text evidence="2">The sequence shown here is derived from an EMBL/GenBank/DDBJ whole genome shotgun (WGS) entry which is preliminary data.</text>
</comment>
<proteinExistence type="predicted"/>
<gene>
    <name evidence="2" type="ORF">B0T10DRAFT_487770</name>
</gene>
<dbReference type="OrthoDB" id="3226064at2759"/>